<comment type="caution">
    <text evidence="2">The sequence shown here is derived from an EMBL/GenBank/DDBJ whole genome shotgun (WGS) entry which is preliminary data.</text>
</comment>
<keyword evidence="3" id="KW-1185">Reference proteome</keyword>
<organism evidence="2 3">
    <name type="scientific">Rufibacter quisquiliarum</name>
    <dbReference type="NCBI Taxonomy" id="1549639"/>
    <lineage>
        <taxon>Bacteria</taxon>
        <taxon>Pseudomonadati</taxon>
        <taxon>Bacteroidota</taxon>
        <taxon>Cytophagia</taxon>
        <taxon>Cytophagales</taxon>
        <taxon>Hymenobacteraceae</taxon>
        <taxon>Rufibacter</taxon>
    </lineage>
</organism>
<dbReference type="AlphaFoldDB" id="A0A839GPR2"/>
<protein>
    <submittedName>
        <fullName evidence="2">Molybdenum cofactor cytidylyltransferase</fullName>
        <ecNumber evidence="2">2.7.7.76</ecNumber>
    </submittedName>
</protein>
<proteinExistence type="predicted"/>
<dbReference type="RefSeq" id="WP_182513885.1">
    <property type="nucleotide sequence ID" value="NZ_JACJIQ010000015.1"/>
</dbReference>
<dbReference type="EC" id="2.7.7.76" evidence="2"/>
<name>A0A839GPR2_9BACT</name>
<reference evidence="2 3" key="1">
    <citation type="submission" date="2020-08" db="EMBL/GenBank/DDBJ databases">
        <title>Genomic Encyclopedia of Type Strains, Phase IV (KMG-IV): sequencing the most valuable type-strain genomes for metagenomic binning, comparative biology and taxonomic classification.</title>
        <authorList>
            <person name="Goeker M."/>
        </authorList>
    </citation>
    <scope>NUCLEOTIDE SEQUENCE [LARGE SCALE GENOMIC DNA]</scope>
    <source>
        <strain evidence="2 3">DSM 29854</strain>
    </source>
</reference>
<dbReference type="InterPro" id="IPR029044">
    <property type="entry name" value="Nucleotide-diphossugar_trans"/>
</dbReference>
<gene>
    <name evidence="2" type="ORF">FHS90_003499</name>
</gene>
<evidence type="ECO:0000313" key="3">
    <source>
        <dbReference type="Proteomes" id="UP000563094"/>
    </source>
</evidence>
<dbReference type="CDD" id="cd04182">
    <property type="entry name" value="GT_2_like_f"/>
    <property type="match status" value="1"/>
</dbReference>
<dbReference type="Gene3D" id="3.90.550.10">
    <property type="entry name" value="Spore Coat Polysaccharide Biosynthesis Protein SpsA, Chain A"/>
    <property type="match status" value="1"/>
</dbReference>
<evidence type="ECO:0000313" key="2">
    <source>
        <dbReference type="EMBL" id="MBA9078769.1"/>
    </source>
</evidence>
<dbReference type="Proteomes" id="UP000563094">
    <property type="component" value="Unassembled WGS sequence"/>
</dbReference>
<feature type="domain" description="MobA-like NTP transferase" evidence="1">
    <location>
        <begin position="7"/>
        <end position="168"/>
    </location>
</feature>
<dbReference type="EMBL" id="JACJIQ010000015">
    <property type="protein sequence ID" value="MBA9078769.1"/>
    <property type="molecule type" value="Genomic_DNA"/>
</dbReference>
<keyword evidence="2" id="KW-0548">Nucleotidyltransferase</keyword>
<dbReference type="Pfam" id="PF12804">
    <property type="entry name" value="NTP_transf_3"/>
    <property type="match status" value="1"/>
</dbReference>
<keyword evidence="2" id="KW-0808">Transferase</keyword>
<dbReference type="InterPro" id="IPR025877">
    <property type="entry name" value="MobA-like_NTP_Trfase"/>
</dbReference>
<dbReference type="SUPFAM" id="SSF53448">
    <property type="entry name" value="Nucleotide-diphospho-sugar transferases"/>
    <property type="match status" value="1"/>
</dbReference>
<evidence type="ECO:0000259" key="1">
    <source>
        <dbReference type="Pfam" id="PF12804"/>
    </source>
</evidence>
<sequence length="196" mass="20692">MQLLGTIILAAGASTRLGQAKQQLVFQGQTLLQHTLQAALALQAGPAVVVVGANAPAIIPDISTSNALVVHNPLWQEGMASSIKAGVTHLLSVSPDLEGILVLLCDQPFVSTPLLQEMATAFQCSGQKIIACSYQGTVGAPVLFSQHFFPALRQLNGQEGAKKLLSQYPADVAVIPFPLGGIDIDTLEDYQRLLQL</sequence>
<dbReference type="GO" id="GO:0061602">
    <property type="term" value="F:molybdenum cofactor cytidylyltransferase activity"/>
    <property type="evidence" value="ECO:0007669"/>
    <property type="project" value="UniProtKB-EC"/>
</dbReference>
<accession>A0A839GPR2</accession>
<dbReference type="PANTHER" id="PTHR43777:SF1">
    <property type="entry name" value="MOLYBDENUM COFACTOR CYTIDYLYLTRANSFERASE"/>
    <property type="match status" value="1"/>
</dbReference>
<dbReference type="PANTHER" id="PTHR43777">
    <property type="entry name" value="MOLYBDENUM COFACTOR CYTIDYLYLTRANSFERASE"/>
    <property type="match status" value="1"/>
</dbReference>